<comment type="subcellular location">
    <subcellularLocation>
        <location evidence="1">Membrane</location>
        <topology evidence="1">Single-pass membrane protein</topology>
    </subcellularLocation>
</comment>
<dbReference type="Pfam" id="PF23452">
    <property type="entry name" value="HPAT"/>
    <property type="match status" value="1"/>
</dbReference>
<dbReference type="GO" id="GO:0016757">
    <property type="term" value="F:glycosyltransferase activity"/>
    <property type="evidence" value="ECO:0007669"/>
    <property type="project" value="UniProtKB-KW"/>
</dbReference>
<evidence type="ECO:0000313" key="9">
    <source>
        <dbReference type="Proteomes" id="UP001445335"/>
    </source>
</evidence>
<accession>A0AAW1RHK8</accession>
<dbReference type="PANTHER" id="PTHR31485">
    <property type="entry name" value="PEPTIDYL SERINE ALPHA-GALACTOSYLTRANSFERASE"/>
    <property type="match status" value="1"/>
</dbReference>
<evidence type="ECO:0000256" key="1">
    <source>
        <dbReference type="ARBA" id="ARBA00004167"/>
    </source>
</evidence>
<protein>
    <recommendedName>
        <fullName evidence="7">Hydroxyproline O-arabinosyltransferase-like domain-containing protein</fullName>
    </recommendedName>
</protein>
<sequence length="422" mass="48471">MHTVVPSSCTREADWQVVGLYYSFLRARQPGLITRLAGCTHEELKHRTSFWVMPTWVTESAINTDGDSYTAYNKPWTVWQWVSQAQPQEDFVLVLDPDVLIRRPILPDEFRVVPGHPAAFNAWCLRDLNKLMMPRLMPDAPRRLDYEAAPYYNRTADEVGNYYFLHREDLANLAPLWWNYTLNVRTFFVRYPELVNVSTETDAAPVGKSVWVAEMYGHALGAAHLGLRYRGFNDTNHHPPGDPVRLSPLMTHYGWDMRMPESEFVWFKHNFVDHDGAQCPPWRLTENATLGGLFPHPVFPSLLRSQGKERNRDLLNIEVVAALNQAHCRLHHLRSCLPSEELARECGRAARVMQELDMEWERLAVEHFGGDLECADTQEDCAAYLTSVNGECRRGDYGYDTCRRASPARAQRCSVPFPVGHI</sequence>
<evidence type="ECO:0000259" key="7">
    <source>
        <dbReference type="Pfam" id="PF23452"/>
    </source>
</evidence>
<keyword evidence="6" id="KW-0472">Membrane</keyword>
<dbReference type="EMBL" id="JALJOU010000037">
    <property type="protein sequence ID" value="KAK9833296.1"/>
    <property type="molecule type" value="Genomic_DNA"/>
</dbReference>
<keyword evidence="3" id="KW-0808">Transferase</keyword>
<keyword evidence="9" id="KW-1185">Reference proteome</keyword>
<evidence type="ECO:0000256" key="6">
    <source>
        <dbReference type="ARBA" id="ARBA00023136"/>
    </source>
</evidence>
<dbReference type="AlphaFoldDB" id="A0AAW1RHK8"/>
<evidence type="ECO:0000313" key="8">
    <source>
        <dbReference type="EMBL" id="KAK9833296.1"/>
    </source>
</evidence>
<keyword evidence="2" id="KW-0328">Glycosyltransferase</keyword>
<name>A0AAW1RHK8_9CHLO</name>
<organism evidence="8 9">
    <name type="scientific">Elliptochloris bilobata</name>
    <dbReference type="NCBI Taxonomy" id="381761"/>
    <lineage>
        <taxon>Eukaryota</taxon>
        <taxon>Viridiplantae</taxon>
        <taxon>Chlorophyta</taxon>
        <taxon>core chlorophytes</taxon>
        <taxon>Trebouxiophyceae</taxon>
        <taxon>Trebouxiophyceae incertae sedis</taxon>
        <taxon>Elliptochloris clade</taxon>
        <taxon>Elliptochloris</taxon>
    </lineage>
</organism>
<evidence type="ECO:0000256" key="4">
    <source>
        <dbReference type="ARBA" id="ARBA00022692"/>
    </source>
</evidence>
<evidence type="ECO:0000256" key="3">
    <source>
        <dbReference type="ARBA" id="ARBA00022679"/>
    </source>
</evidence>
<evidence type="ECO:0000256" key="2">
    <source>
        <dbReference type="ARBA" id="ARBA00022676"/>
    </source>
</evidence>
<keyword evidence="5" id="KW-1133">Transmembrane helix</keyword>
<gene>
    <name evidence="8" type="ORF">WJX81_004290</name>
</gene>
<dbReference type="InterPro" id="IPR044845">
    <property type="entry name" value="HPAT/SRGT1-like"/>
</dbReference>
<proteinExistence type="predicted"/>
<evidence type="ECO:0000256" key="5">
    <source>
        <dbReference type="ARBA" id="ARBA00022989"/>
    </source>
</evidence>
<reference evidence="8 9" key="1">
    <citation type="journal article" date="2024" name="Nat. Commun.">
        <title>Phylogenomics reveals the evolutionary origins of lichenization in chlorophyte algae.</title>
        <authorList>
            <person name="Puginier C."/>
            <person name="Libourel C."/>
            <person name="Otte J."/>
            <person name="Skaloud P."/>
            <person name="Haon M."/>
            <person name="Grisel S."/>
            <person name="Petersen M."/>
            <person name="Berrin J.G."/>
            <person name="Delaux P.M."/>
            <person name="Dal Grande F."/>
            <person name="Keller J."/>
        </authorList>
    </citation>
    <scope>NUCLEOTIDE SEQUENCE [LARGE SCALE GENOMIC DNA]</scope>
    <source>
        <strain evidence="8 9">SAG 245.80</strain>
    </source>
</reference>
<keyword evidence="4" id="KW-0812">Transmembrane</keyword>
<dbReference type="InterPro" id="IPR056508">
    <property type="entry name" value="HPAT-like"/>
</dbReference>
<dbReference type="Proteomes" id="UP001445335">
    <property type="component" value="Unassembled WGS sequence"/>
</dbReference>
<feature type="domain" description="Hydroxyproline O-arabinosyltransferase-like" evidence="7">
    <location>
        <begin position="2"/>
        <end position="243"/>
    </location>
</feature>
<comment type="caution">
    <text evidence="8">The sequence shown here is derived from an EMBL/GenBank/DDBJ whole genome shotgun (WGS) entry which is preliminary data.</text>
</comment>
<dbReference type="GO" id="GO:0016020">
    <property type="term" value="C:membrane"/>
    <property type="evidence" value="ECO:0007669"/>
    <property type="project" value="UniProtKB-SubCell"/>
</dbReference>
<dbReference type="PANTHER" id="PTHR31485:SF7">
    <property type="entry name" value="PEPTIDYL SERINE ALPHA-GALACTOSYLTRANSFERASE"/>
    <property type="match status" value="1"/>
</dbReference>